<gene>
    <name evidence="1" type="ORF">G4Y79_23605</name>
</gene>
<reference evidence="1 2" key="1">
    <citation type="submission" date="2020-02" db="EMBL/GenBank/DDBJ databases">
        <authorList>
            <person name="Zheng R.K."/>
            <person name="Sun C.M."/>
        </authorList>
    </citation>
    <scope>NUCLEOTIDE SEQUENCE [LARGE SCALE GENOMIC DNA]</scope>
    <source>
        <strain evidence="2">rifampicinis</strain>
    </source>
</reference>
<dbReference type="EMBL" id="CP062983">
    <property type="protein sequence ID" value="QPC82638.1"/>
    <property type="molecule type" value="Genomic_DNA"/>
</dbReference>
<dbReference type="InterPro" id="IPR034660">
    <property type="entry name" value="DinB/YfiT-like"/>
</dbReference>
<protein>
    <submittedName>
        <fullName evidence="1">ClbS/DfsB family four-helix bundle protein</fullName>
    </submittedName>
</protein>
<dbReference type="RefSeq" id="WP_195170707.1">
    <property type="nucleotide sequence ID" value="NZ_CP062983.1"/>
</dbReference>
<dbReference type="SUPFAM" id="SSF109854">
    <property type="entry name" value="DinB/YfiT-like putative metalloenzymes"/>
    <property type="match status" value="1"/>
</dbReference>
<dbReference type="Gene3D" id="1.20.120.450">
    <property type="entry name" value="dinb family like domain"/>
    <property type="match status" value="1"/>
</dbReference>
<dbReference type="Proteomes" id="UP000594468">
    <property type="component" value="Chromosome"/>
</dbReference>
<evidence type="ECO:0000313" key="2">
    <source>
        <dbReference type="Proteomes" id="UP000594468"/>
    </source>
</evidence>
<accession>A0A7S8E918</accession>
<sequence>MQENQPAPTIRQLQQEMDEGLTRFLDFLDQYSDEELVTPTDAAGWTIRDHVAHLAVWADGIVGLLQGEDRWSRMGLPPEIAAEHDLDAMNAEIARQNRHLNPADARARLIDAHERVIETMHTLTDADMANPYERYIAPYTSNEGPPVYHYILGNTAHHYDEHMPWIEAIAKSS</sequence>
<evidence type="ECO:0000313" key="1">
    <source>
        <dbReference type="EMBL" id="QPC82638.1"/>
    </source>
</evidence>
<name>A0A7S8E918_9CHLR</name>
<proteinExistence type="predicted"/>
<dbReference type="KEGG" id="pmet:G4Y79_23605"/>
<keyword evidence="2" id="KW-1185">Reference proteome</keyword>
<organism evidence="1 2">
    <name type="scientific">Phototrophicus methaneseepsis</name>
    <dbReference type="NCBI Taxonomy" id="2710758"/>
    <lineage>
        <taxon>Bacteria</taxon>
        <taxon>Bacillati</taxon>
        <taxon>Chloroflexota</taxon>
        <taxon>Candidatus Thermofontia</taxon>
        <taxon>Phototrophicales</taxon>
        <taxon>Phototrophicaceae</taxon>
        <taxon>Phototrophicus</taxon>
    </lineage>
</organism>
<dbReference type="AlphaFoldDB" id="A0A7S8E918"/>
<dbReference type="InterPro" id="IPR012550">
    <property type="entry name" value="DUF1706"/>
</dbReference>
<dbReference type="Pfam" id="PF08020">
    <property type="entry name" value="DUF1706"/>
    <property type="match status" value="1"/>
</dbReference>